<dbReference type="RefSeq" id="WP_393972175.1">
    <property type="nucleotide sequence ID" value="NZ_CP133772.1"/>
</dbReference>
<reference evidence="2 3" key="1">
    <citation type="submission" date="2023-09" db="EMBL/GenBank/DDBJ databases">
        <authorList>
            <person name="Golyshina O.V."/>
            <person name="Lunev E.A."/>
            <person name="Bargiela R."/>
            <person name="Gaines M.C."/>
            <person name="Daum B."/>
            <person name="Bale N.J."/>
            <person name="Koenen M."/>
            <person name="Sinninghe Damst J.S."/>
            <person name="Yakimov M."/>
            <person name="Golyshin P.N."/>
        </authorList>
    </citation>
    <scope>NUCLEOTIDE SEQUENCE [LARGE SCALE GENOMIC DNA]</scope>
    <source>
        <strain evidence="2 3">M1</strain>
    </source>
</reference>
<keyword evidence="1" id="KW-1133">Transmembrane helix</keyword>
<feature type="transmembrane region" description="Helical" evidence="1">
    <location>
        <begin position="45"/>
        <end position="65"/>
    </location>
</feature>
<evidence type="ECO:0000313" key="2">
    <source>
        <dbReference type="EMBL" id="WYY00225.1"/>
    </source>
</evidence>
<feature type="transmembrane region" description="Helical" evidence="1">
    <location>
        <begin position="12"/>
        <end position="33"/>
    </location>
</feature>
<dbReference type="KEGG" id="omr:OXIME_000785"/>
<gene>
    <name evidence="2" type="ORF">OXIME_000785</name>
</gene>
<name>A0AAX4NFJ7_9ARCH</name>
<proteinExistence type="predicted"/>
<evidence type="ECO:0000256" key="1">
    <source>
        <dbReference type="SAM" id="Phobius"/>
    </source>
</evidence>
<dbReference type="AlphaFoldDB" id="A0AAX4NFJ7"/>
<dbReference type="GeneID" id="95967519"/>
<keyword evidence="1" id="KW-0812">Transmembrane</keyword>
<accession>A0AAX4NFJ7</accession>
<sequence>MDEGVKMTFVDPLAIMLIGLAIGTAIGSFYFYFAAKGNKEQIQILIYPAIGIGFFDFISGFYMSFA</sequence>
<organism evidence="2 3">
    <name type="scientific">Oxyplasma meridianum</name>
    <dbReference type="NCBI Taxonomy" id="3073602"/>
    <lineage>
        <taxon>Archaea</taxon>
        <taxon>Methanobacteriati</taxon>
        <taxon>Thermoplasmatota</taxon>
        <taxon>Thermoplasmata</taxon>
        <taxon>Thermoplasmatales</taxon>
        <taxon>Thermoplasmataceae</taxon>
        <taxon>Oxyplasma</taxon>
    </lineage>
</organism>
<dbReference type="Proteomes" id="UP001451606">
    <property type="component" value="Chromosome"/>
</dbReference>
<protein>
    <submittedName>
        <fullName evidence="2">DUF981 family protein</fullName>
    </submittedName>
</protein>
<evidence type="ECO:0000313" key="3">
    <source>
        <dbReference type="Proteomes" id="UP001451606"/>
    </source>
</evidence>
<dbReference type="InterPro" id="IPR009324">
    <property type="entry name" value="DUF981"/>
</dbReference>
<dbReference type="EMBL" id="CP133772">
    <property type="protein sequence ID" value="WYY00225.1"/>
    <property type="molecule type" value="Genomic_DNA"/>
</dbReference>
<keyword evidence="1" id="KW-0472">Membrane</keyword>
<keyword evidence="3" id="KW-1185">Reference proteome</keyword>
<dbReference type="Pfam" id="PF06168">
    <property type="entry name" value="DUF981"/>
    <property type="match status" value="1"/>
</dbReference>